<comment type="similarity">
    <text evidence="1">Belongs to the TFB5 family.</text>
</comment>
<dbReference type="GO" id="GO:0006367">
    <property type="term" value="P:transcription initiation at RNA polymerase II promoter"/>
    <property type="evidence" value="ECO:0007669"/>
    <property type="project" value="UniProtKB-UniRule"/>
</dbReference>
<proteinExistence type="inferred from homology"/>
<keyword evidence="1" id="KW-0539">Nucleus</keyword>
<dbReference type="SMART" id="SM01395">
    <property type="entry name" value="Tbf5"/>
    <property type="match status" value="1"/>
</dbReference>
<keyword evidence="3" id="KW-1185">Reference proteome</keyword>
<dbReference type="InterPro" id="IPR009400">
    <property type="entry name" value="TFIIH_TTDA/Tfb5"/>
</dbReference>
<feature type="non-terminal residue" evidence="2">
    <location>
        <position position="1"/>
    </location>
</feature>
<evidence type="ECO:0000256" key="1">
    <source>
        <dbReference type="RuleBase" id="RU368032"/>
    </source>
</evidence>
<dbReference type="AlphaFoldDB" id="F2RX03"/>
<dbReference type="Proteomes" id="UP000009172">
    <property type="component" value="Unassembled WGS sequence"/>
</dbReference>
<dbReference type="EMBL" id="GG698490">
    <property type="protein sequence ID" value="EGD95852.1"/>
    <property type="molecule type" value="Genomic_DNA"/>
</dbReference>
<comment type="subunit">
    <text evidence="1">Component of the 7-subunit TFIIH core complex.</text>
</comment>
<keyword evidence="1" id="KW-0805">Transcription regulation</keyword>
<keyword evidence="1" id="KW-0234">DNA repair</keyword>
<keyword evidence="1" id="KW-0227">DNA damage</keyword>
<evidence type="ECO:0000313" key="3">
    <source>
        <dbReference type="Proteomes" id="UP000009172"/>
    </source>
</evidence>
<comment type="function">
    <text evidence="1">In NER, TFIIH acts by opening DNA around the lesion to allow the excision of the damaged oligonucleotide and its replacement by a new DNA fragment. In transcription, TFIIH has an essential role in transcription initiation. When the pre-initiation complex (PIC) has been established, TFIIH is required for promoter opening and promoter escape.</text>
</comment>
<dbReference type="GO" id="GO:0006289">
    <property type="term" value="P:nucleotide-excision repair"/>
    <property type="evidence" value="ECO:0007669"/>
    <property type="project" value="InterPro"/>
</dbReference>
<protein>
    <recommendedName>
        <fullName evidence="1">General transcription and DNA repair factor IIH subunit TFB5</fullName>
    </recommendedName>
</protein>
<keyword evidence="1" id="KW-0804">Transcription</keyword>
<gene>
    <name evidence="2" type="ORF">TESG_03316</name>
</gene>
<dbReference type="GO" id="GO:0000439">
    <property type="term" value="C:transcription factor TFIIH core complex"/>
    <property type="evidence" value="ECO:0007669"/>
    <property type="project" value="UniProtKB-UniRule"/>
</dbReference>
<dbReference type="HOGENOM" id="CLU_166246_3_1_1"/>
<reference evidence="3" key="1">
    <citation type="journal article" date="2012" name="MBio">
        <title>Comparative genome analysis of Trichophyton rubrum and related dermatophytes reveals candidate genes involved in infection.</title>
        <authorList>
            <person name="Martinez D.A."/>
            <person name="Oliver B.G."/>
            <person name="Graeser Y."/>
            <person name="Goldberg J.M."/>
            <person name="Li W."/>
            <person name="Martinez-Rossi N.M."/>
            <person name="Monod M."/>
            <person name="Shelest E."/>
            <person name="Barton R.C."/>
            <person name="Birch E."/>
            <person name="Brakhage A.A."/>
            <person name="Chen Z."/>
            <person name="Gurr S.J."/>
            <person name="Heiman D."/>
            <person name="Heitman J."/>
            <person name="Kosti I."/>
            <person name="Rossi A."/>
            <person name="Saif S."/>
            <person name="Samalova M."/>
            <person name="Saunders C.W."/>
            <person name="Shea T."/>
            <person name="Summerbell R.C."/>
            <person name="Xu J."/>
            <person name="Young S."/>
            <person name="Zeng Q."/>
            <person name="Birren B.W."/>
            <person name="Cuomo C.A."/>
            <person name="White T.C."/>
        </authorList>
    </citation>
    <scope>NUCLEOTIDE SEQUENCE [LARGE SCALE GENOMIC DNA]</scope>
    <source>
        <strain evidence="3">CBS 112818</strain>
    </source>
</reference>
<dbReference type="Pfam" id="PF06331">
    <property type="entry name" value="Tfb5"/>
    <property type="match status" value="1"/>
</dbReference>
<organism evidence="2 3">
    <name type="scientific">Trichophyton tonsurans (strain CBS 112818)</name>
    <name type="common">Scalp ringworm fungus</name>
    <dbReference type="NCBI Taxonomy" id="647933"/>
    <lineage>
        <taxon>Eukaryota</taxon>
        <taxon>Fungi</taxon>
        <taxon>Dikarya</taxon>
        <taxon>Ascomycota</taxon>
        <taxon>Pezizomycotina</taxon>
        <taxon>Eurotiomycetes</taxon>
        <taxon>Eurotiomycetidae</taxon>
        <taxon>Onygenales</taxon>
        <taxon>Arthrodermataceae</taxon>
        <taxon>Trichophyton</taxon>
    </lineage>
</organism>
<dbReference type="InterPro" id="IPR035935">
    <property type="entry name" value="TFB5-like_sf"/>
</dbReference>
<dbReference type="Gene3D" id="3.30.70.1220">
    <property type="entry name" value="TFB5-like"/>
    <property type="match status" value="1"/>
</dbReference>
<comment type="subcellular location">
    <subcellularLocation>
        <location evidence="1">Nucleus</location>
    </subcellularLocation>
</comment>
<accession>F2RX03</accession>
<dbReference type="SUPFAM" id="SSF142897">
    <property type="entry name" value="TFB5-like"/>
    <property type="match status" value="1"/>
</dbReference>
<evidence type="ECO:0000313" key="2">
    <source>
        <dbReference type="EMBL" id="EGD95852.1"/>
    </source>
</evidence>
<dbReference type="OrthoDB" id="354at2759"/>
<sequence>NPSLIGVLIECDPSVKAIILKYDRLQNNEYIVEDLEGDDRYLVVKESQLASLKIRLAKAWIFTANKRLQELDGKLMQPEESESE</sequence>
<name>F2RX03_TRIT1</name>